<dbReference type="Proteomes" id="UP001500307">
    <property type="component" value="Unassembled WGS sequence"/>
</dbReference>
<name>A0ABP8SYQ1_9ACTN</name>
<keyword evidence="2" id="KW-1185">Reference proteome</keyword>
<sequence length="74" mass="8088">MSQVEALLFQPCTKRIGLLDEVYEAAWAGVGRPTKVAAATVRASSHLVMIDFTGLFLPGGSWCGAATRRVVHWW</sequence>
<accession>A0ABP8SYQ1</accession>
<gene>
    <name evidence="1" type="ORF">GCM10023176_47240</name>
</gene>
<reference evidence="2" key="1">
    <citation type="journal article" date="2019" name="Int. J. Syst. Evol. Microbiol.">
        <title>The Global Catalogue of Microorganisms (GCM) 10K type strain sequencing project: providing services to taxonomists for standard genome sequencing and annotation.</title>
        <authorList>
            <consortium name="The Broad Institute Genomics Platform"/>
            <consortium name="The Broad Institute Genome Sequencing Center for Infectious Disease"/>
            <person name="Wu L."/>
            <person name="Ma J."/>
        </authorList>
    </citation>
    <scope>NUCLEOTIDE SEQUENCE [LARGE SCALE GENOMIC DNA]</scope>
    <source>
        <strain evidence="2">JCM 3175</strain>
    </source>
</reference>
<comment type="caution">
    <text evidence="1">The sequence shown here is derived from an EMBL/GenBank/DDBJ whole genome shotgun (WGS) entry which is preliminary data.</text>
</comment>
<dbReference type="EMBL" id="BAABGU010000030">
    <property type="protein sequence ID" value="GAA4576256.1"/>
    <property type="molecule type" value="Genomic_DNA"/>
</dbReference>
<proteinExistence type="predicted"/>
<organism evidence="1 2">
    <name type="scientific">Micromonospora coerulea</name>
    <dbReference type="NCBI Taxonomy" id="47856"/>
    <lineage>
        <taxon>Bacteria</taxon>
        <taxon>Bacillati</taxon>
        <taxon>Actinomycetota</taxon>
        <taxon>Actinomycetes</taxon>
        <taxon>Micromonosporales</taxon>
        <taxon>Micromonosporaceae</taxon>
        <taxon>Micromonospora</taxon>
    </lineage>
</organism>
<evidence type="ECO:0000313" key="1">
    <source>
        <dbReference type="EMBL" id="GAA4576256.1"/>
    </source>
</evidence>
<protein>
    <submittedName>
        <fullName evidence="1">Uncharacterized protein</fullName>
    </submittedName>
</protein>
<evidence type="ECO:0000313" key="2">
    <source>
        <dbReference type="Proteomes" id="UP001500307"/>
    </source>
</evidence>